<dbReference type="RefSeq" id="WP_103788766.1">
    <property type="nucleotide sequence ID" value="NZ_PQVF01000005.1"/>
</dbReference>
<sequence length="536" mass="61880">MEFSKEQFLKKNFQSLIGLTIFLSACANMVSPQGGPKDVTPPKLQSETPKNKTLNFSEKKIEIEFNEMIQLKEQTKEISITPEMELAPEIEVRKNIIRVKLLDTLKKNTTYSINFGNSISDINESNPYKNYRYVFSTGNYIDSLKISGTVHYDIDTALTKDVIIALYPADLEKLYQQKPIIYTSSSTGGKFELNNIKNGEYRIFAIKDLNSNKRFDEDELLGFMNKSVNLQKDTTNLNFTLAKQIPRKTRVTESKYFEGKILVKYNRKDDSINYNVLYPEEFKNNILVDKASLDSVSLWLPTTNFDSTQIQLQKNGKPFDTVLIRNFIKEPKMATLKISDNLKSQLIKPGDTVKLNFSRPLKNPDFSKIDLLEDSVKKTNFTVLPSLQNIREYAIKFNWDSTKHYDIHIKENSFSDQYGKANSEYKRKFIVDSSANYGSIIVKFTIPANKQYIAQLLDASNNVVKEKIISQSQVYYFNILSPDKYKIRYIDDSNKNGIWDIGKVDQNIQAEQIHYYPDIISTRIGWEIEVNIDITQ</sequence>
<reference evidence="3 4" key="1">
    <citation type="submission" date="2018-01" db="EMBL/GenBank/DDBJ databases">
        <authorList>
            <person name="Gaut B.S."/>
            <person name="Morton B.R."/>
            <person name="Clegg M.T."/>
            <person name="Duvall M.R."/>
        </authorList>
    </citation>
    <scope>NUCLEOTIDE SEQUENCE [LARGE SCALE GENOMIC DNA]</scope>
    <source>
        <strain evidence="3 4">HR-AV</strain>
    </source>
</reference>
<feature type="domain" description="SbsA Ig-like" evidence="2">
    <location>
        <begin position="38"/>
        <end position="137"/>
    </location>
</feature>
<dbReference type="AlphaFoldDB" id="A0A2S5A3P3"/>
<gene>
    <name evidence="3" type="ORF">C3K47_08855</name>
</gene>
<dbReference type="SUPFAM" id="SSF49478">
    <property type="entry name" value="Cna protein B-type domain"/>
    <property type="match status" value="1"/>
</dbReference>
<name>A0A2S5A3P3_9SPHI</name>
<dbReference type="EMBL" id="PQVF01000005">
    <property type="protein sequence ID" value="POY37156.1"/>
    <property type="molecule type" value="Genomic_DNA"/>
</dbReference>
<accession>A0A2S5A3P3</accession>
<dbReference type="Pfam" id="PF13205">
    <property type="entry name" value="Big_5"/>
    <property type="match status" value="1"/>
</dbReference>
<evidence type="ECO:0000313" key="4">
    <source>
        <dbReference type="Proteomes" id="UP000236893"/>
    </source>
</evidence>
<dbReference type="OrthoDB" id="9809989at2"/>
<keyword evidence="4" id="KW-1185">Reference proteome</keyword>
<organism evidence="3 4">
    <name type="scientific">Solitalea longa</name>
    <dbReference type="NCBI Taxonomy" id="2079460"/>
    <lineage>
        <taxon>Bacteria</taxon>
        <taxon>Pseudomonadati</taxon>
        <taxon>Bacteroidota</taxon>
        <taxon>Sphingobacteriia</taxon>
        <taxon>Sphingobacteriales</taxon>
        <taxon>Sphingobacteriaceae</taxon>
        <taxon>Solitalea</taxon>
    </lineage>
</organism>
<dbReference type="InterPro" id="IPR032812">
    <property type="entry name" value="SbsA_Ig"/>
</dbReference>
<protein>
    <recommendedName>
        <fullName evidence="2">SbsA Ig-like domain-containing protein</fullName>
    </recommendedName>
</protein>
<dbReference type="PROSITE" id="PS51257">
    <property type="entry name" value="PROKAR_LIPOPROTEIN"/>
    <property type="match status" value="1"/>
</dbReference>
<proteinExistence type="predicted"/>
<evidence type="ECO:0000256" key="1">
    <source>
        <dbReference type="ARBA" id="ARBA00022729"/>
    </source>
</evidence>
<evidence type="ECO:0000313" key="3">
    <source>
        <dbReference type="EMBL" id="POY37156.1"/>
    </source>
</evidence>
<keyword evidence="1" id="KW-0732">Signal</keyword>
<evidence type="ECO:0000259" key="2">
    <source>
        <dbReference type="Pfam" id="PF13205"/>
    </source>
</evidence>
<comment type="caution">
    <text evidence="3">The sequence shown here is derived from an EMBL/GenBank/DDBJ whole genome shotgun (WGS) entry which is preliminary data.</text>
</comment>
<dbReference type="Proteomes" id="UP000236893">
    <property type="component" value="Unassembled WGS sequence"/>
</dbReference>